<feature type="binding site" evidence="11">
    <location>
        <position position="93"/>
    </location>
    <ligand>
        <name>Ca(2+)</name>
        <dbReference type="ChEBI" id="CHEBI:29108"/>
        <label>1</label>
    </ligand>
</feature>
<evidence type="ECO:0000259" key="15">
    <source>
        <dbReference type="PROSITE" id="PS50873"/>
    </source>
</evidence>
<dbReference type="InterPro" id="IPR002016">
    <property type="entry name" value="Haem_peroxidase"/>
</dbReference>
<evidence type="ECO:0000256" key="2">
    <source>
        <dbReference type="ARBA" id="ARBA00001970"/>
    </source>
</evidence>
<evidence type="ECO:0000313" key="16">
    <source>
        <dbReference type="EMBL" id="KAL2461657.1"/>
    </source>
</evidence>
<feature type="domain" description="Plant heme peroxidase family profile" evidence="15">
    <location>
        <begin position="74"/>
        <end position="148"/>
    </location>
</feature>
<proteinExistence type="inferred from homology"/>
<dbReference type="GO" id="GO:0140825">
    <property type="term" value="F:lactoperoxidase activity"/>
    <property type="evidence" value="ECO:0007669"/>
    <property type="project" value="UniProtKB-EC"/>
</dbReference>
<keyword evidence="13" id="KW-1015">Disulfide bond</keyword>
<feature type="disulfide bond" evidence="13">
    <location>
        <begin position="85"/>
        <end position="90"/>
    </location>
</feature>
<evidence type="ECO:0000256" key="10">
    <source>
        <dbReference type="PIRSR" id="PIRSR600823-1"/>
    </source>
</evidence>
<keyword evidence="5" id="KW-0349">Heme</keyword>
<reference evidence="17" key="1">
    <citation type="submission" date="2024-07" db="EMBL/GenBank/DDBJ databases">
        <title>Two chromosome-level genome assemblies of Korean endemic species Abeliophyllum distichum and Forsythia ovata (Oleaceae).</title>
        <authorList>
            <person name="Jang H."/>
        </authorList>
    </citation>
    <scope>NUCLEOTIDE SEQUENCE [LARGE SCALE GENOMIC DNA]</scope>
</reference>
<dbReference type="PROSITE" id="PS50873">
    <property type="entry name" value="PEROXIDASE_4"/>
    <property type="match status" value="1"/>
</dbReference>
<keyword evidence="9" id="KW-0408">Iron</keyword>
<feature type="binding site" evidence="11">
    <location>
        <position position="89"/>
    </location>
    <ligand>
        <name>Ca(2+)</name>
        <dbReference type="ChEBI" id="CHEBI:29108"/>
        <label>1</label>
    </ligand>
</feature>
<dbReference type="PANTHER" id="PTHR31517">
    <property type="match status" value="1"/>
</dbReference>
<evidence type="ECO:0000256" key="1">
    <source>
        <dbReference type="ARBA" id="ARBA00000189"/>
    </source>
</evidence>
<comment type="cofactor">
    <cofactor evidence="2">
        <name>heme b</name>
        <dbReference type="ChEBI" id="CHEBI:60344"/>
    </cofactor>
</comment>
<evidence type="ECO:0000256" key="5">
    <source>
        <dbReference type="ARBA" id="ARBA00022617"/>
    </source>
</evidence>
<comment type="cofactor">
    <cofactor evidence="11">
        <name>Ca(2+)</name>
        <dbReference type="ChEBI" id="CHEBI:29108"/>
    </cofactor>
    <text evidence="11">Binds 2 calcium ions per subunit.</text>
</comment>
<evidence type="ECO:0000256" key="4">
    <source>
        <dbReference type="ARBA" id="ARBA00022559"/>
    </source>
</evidence>
<feature type="site" description="Transition state stabilizer" evidence="12">
    <location>
        <position position="79"/>
    </location>
</feature>
<evidence type="ECO:0000256" key="6">
    <source>
        <dbReference type="ARBA" id="ARBA00022723"/>
    </source>
</evidence>
<evidence type="ECO:0000256" key="9">
    <source>
        <dbReference type="ARBA" id="ARBA00023004"/>
    </source>
</evidence>
<dbReference type="Pfam" id="PF00141">
    <property type="entry name" value="peroxidase"/>
    <property type="match status" value="1"/>
</dbReference>
<dbReference type="EMBL" id="JBFOLK010000014">
    <property type="protein sequence ID" value="KAL2461657.1"/>
    <property type="molecule type" value="Genomic_DNA"/>
</dbReference>
<keyword evidence="8" id="KW-0560">Oxidoreductase</keyword>
<evidence type="ECO:0000256" key="14">
    <source>
        <dbReference type="RuleBase" id="RU004241"/>
    </source>
</evidence>
<keyword evidence="6 11" id="KW-0479">Metal-binding</keyword>
<dbReference type="GO" id="GO:0046872">
    <property type="term" value="F:metal ion binding"/>
    <property type="evidence" value="ECO:0007669"/>
    <property type="project" value="UniProtKB-KW"/>
</dbReference>
<sequence length="255" mass="28426">MNSIFNIAILKEIAGYVKLFHQFKPRKPEKFPREEGRSHLGSSGGSCPFLILVLDTTTNKQISSPTTAAAAAAAAAILRLFFHDCFIRGCDASILISSTPFNKAERNADINLFLPGDSFDVVVLRQDRPGTCLPQASSPAPDIIAVASLKPSFNDRRSLLHHKIRPEGFFNFNSLYRRWKSTETHDADESNHSNFPIQRAFPFKKWWPSPAHIPLHSPIAKNSAPLYTTTAKPPNPSPSYNPKIFPSTEKCLRKL</sequence>
<evidence type="ECO:0000256" key="3">
    <source>
        <dbReference type="ARBA" id="ARBA00012313"/>
    </source>
</evidence>
<dbReference type="InterPro" id="IPR000823">
    <property type="entry name" value="Peroxidase_pln"/>
</dbReference>
<dbReference type="EC" id="1.11.1.7" evidence="3"/>
<dbReference type="Gene3D" id="1.10.520.10">
    <property type="match status" value="1"/>
</dbReference>
<dbReference type="InterPro" id="IPR019794">
    <property type="entry name" value="Peroxidases_AS"/>
</dbReference>
<comment type="caution">
    <text evidence="16">The sequence shown here is derived from an EMBL/GenBank/DDBJ whole genome shotgun (WGS) entry which is preliminary data.</text>
</comment>
<evidence type="ECO:0000313" key="17">
    <source>
        <dbReference type="Proteomes" id="UP001604336"/>
    </source>
</evidence>
<keyword evidence="4 16" id="KW-0575">Peroxidase</keyword>
<evidence type="ECO:0000256" key="13">
    <source>
        <dbReference type="PIRSR" id="PIRSR600823-5"/>
    </source>
</evidence>
<comment type="similarity">
    <text evidence="14">Belongs to the peroxidase family.</text>
</comment>
<dbReference type="Proteomes" id="UP001604336">
    <property type="component" value="Unassembled WGS sequence"/>
</dbReference>
<evidence type="ECO:0000256" key="7">
    <source>
        <dbReference type="ARBA" id="ARBA00022837"/>
    </source>
</evidence>
<dbReference type="SUPFAM" id="SSF48113">
    <property type="entry name" value="Heme-dependent peroxidases"/>
    <property type="match status" value="1"/>
</dbReference>
<dbReference type="PROSITE" id="PS00436">
    <property type="entry name" value="PEROXIDASE_2"/>
    <property type="match status" value="1"/>
</dbReference>
<dbReference type="AlphaFoldDB" id="A0ABD1PCP4"/>
<evidence type="ECO:0000256" key="11">
    <source>
        <dbReference type="PIRSR" id="PIRSR600823-3"/>
    </source>
</evidence>
<gene>
    <name evidence="16" type="ORF">Adt_45077</name>
</gene>
<feature type="binding site" evidence="11">
    <location>
        <position position="105"/>
    </location>
    <ligand>
        <name>Ca(2+)</name>
        <dbReference type="ChEBI" id="CHEBI:29108"/>
        <label>1</label>
    </ligand>
</feature>
<organism evidence="16 17">
    <name type="scientific">Abeliophyllum distichum</name>
    <dbReference type="NCBI Taxonomy" id="126358"/>
    <lineage>
        <taxon>Eukaryota</taxon>
        <taxon>Viridiplantae</taxon>
        <taxon>Streptophyta</taxon>
        <taxon>Embryophyta</taxon>
        <taxon>Tracheophyta</taxon>
        <taxon>Spermatophyta</taxon>
        <taxon>Magnoliopsida</taxon>
        <taxon>eudicotyledons</taxon>
        <taxon>Gunneridae</taxon>
        <taxon>Pentapetalae</taxon>
        <taxon>asterids</taxon>
        <taxon>lamiids</taxon>
        <taxon>Lamiales</taxon>
        <taxon>Oleaceae</taxon>
        <taxon>Forsythieae</taxon>
        <taxon>Abeliophyllum</taxon>
    </lineage>
</organism>
<dbReference type="PANTHER" id="PTHR31517:SF11">
    <property type="entry name" value="PEROXIDASE 31"/>
    <property type="match status" value="1"/>
</dbReference>
<keyword evidence="7 11" id="KW-0106">Calcium</keyword>
<name>A0ABD1PCP4_9LAMI</name>
<protein>
    <recommendedName>
        <fullName evidence="3">peroxidase</fullName>
        <ecNumber evidence="3">1.11.1.7</ecNumber>
    </recommendedName>
</protein>
<dbReference type="InterPro" id="IPR010255">
    <property type="entry name" value="Haem_peroxidase_sf"/>
</dbReference>
<accession>A0ABD1PCP4</accession>
<evidence type="ECO:0000256" key="12">
    <source>
        <dbReference type="PIRSR" id="PIRSR600823-4"/>
    </source>
</evidence>
<feature type="binding site" evidence="11">
    <location>
        <position position="84"/>
    </location>
    <ligand>
        <name>Ca(2+)</name>
        <dbReference type="ChEBI" id="CHEBI:29108"/>
        <label>1</label>
    </ligand>
</feature>
<feature type="active site" description="Proton acceptor" evidence="10">
    <location>
        <position position="83"/>
    </location>
</feature>
<feature type="binding site" evidence="11">
    <location>
        <position position="91"/>
    </location>
    <ligand>
        <name>Ca(2+)</name>
        <dbReference type="ChEBI" id="CHEBI:29108"/>
        <label>1</label>
    </ligand>
</feature>
<keyword evidence="17" id="KW-1185">Reference proteome</keyword>
<comment type="catalytic activity">
    <reaction evidence="1">
        <text>2 a phenolic donor + H2O2 = 2 a phenolic radical donor + 2 H2O</text>
        <dbReference type="Rhea" id="RHEA:56136"/>
        <dbReference type="ChEBI" id="CHEBI:15377"/>
        <dbReference type="ChEBI" id="CHEBI:16240"/>
        <dbReference type="ChEBI" id="CHEBI:139520"/>
        <dbReference type="ChEBI" id="CHEBI:139521"/>
        <dbReference type="EC" id="1.11.1.7"/>
    </reaction>
</comment>
<evidence type="ECO:0000256" key="8">
    <source>
        <dbReference type="ARBA" id="ARBA00023002"/>
    </source>
</evidence>